<proteinExistence type="predicted"/>
<evidence type="ECO:0000256" key="1">
    <source>
        <dbReference type="SAM" id="SignalP"/>
    </source>
</evidence>
<organism evidence="2 3">
    <name type="scientific">Prunus persica</name>
    <name type="common">Peach</name>
    <name type="synonym">Amygdalus persica</name>
    <dbReference type="NCBI Taxonomy" id="3760"/>
    <lineage>
        <taxon>Eukaryota</taxon>
        <taxon>Viridiplantae</taxon>
        <taxon>Streptophyta</taxon>
        <taxon>Embryophyta</taxon>
        <taxon>Tracheophyta</taxon>
        <taxon>Spermatophyta</taxon>
        <taxon>Magnoliopsida</taxon>
        <taxon>eudicotyledons</taxon>
        <taxon>Gunneridae</taxon>
        <taxon>Pentapetalae</taxon>
        <taxon>rosids</taxon>
        <taxon>fabids</taxon>
        <taxon>Rosales</taxon>
        <taxon>Rosaceae</taxon>
        <taxon>Amygdaloideae</taxon>
        <taxon>Amygdaleae</taxon>
        <taxon>Prunus</taxon>
    </lineage>
</organism>
<name>A0A251MZ85_PRUPE</name>
<feature type="signal peptide" evidence="1">
    <location>
        <begin position="1"/>
        <end position="19"/>
    </location>
</feature>
<evidence type="ECO:0000313" key="3">
    <source>
        <dbReference type="Proteomes" id="UP000006882"/>
    </source>
</evidence>
<dbReference type="Proteomes" id="UP000006882">
    <property type="component" value="Chromosome G8"/>
</dbReference>
<dbReference type="STRING" id="3760.A0A251MZ85"/>
<dbReference type="AlphaFoldDB" id="A0A251MZ85"/>
<feature type="chain" id="PRO_5011970469" evidence="1">
    <location>
        <begin position="20"/>
        <end position="137"/>
    </location>
</feature>
<keyword evidence="3" id="KW-1185">Reference proteome</keyword>
<keyword evidence="1" id="KW-0732">Signal</keyword>
<sequence length="137" mass="16069">MLMCHIYCFVAWLFIQVKLDHMDRNLGKGTMDQQKNYEQVRYSTVETRNEGHGSANQRFFPDPSSNINTNMRPPDYNVAVGARPVSNYSIQTGEEFALEFMRERVNPRQHLQSVLALRTSIQVYSSLFTKFEFKNFF</sequence>
<gene>
    <name evidence="2" type="ORF">PRUPE_8G174000</name>
</gene>
<evidence type="ECO:0000313" key="2">
    <source>
        <dbReference type="EMBL" id="ONH92410.1"/>
    </source>
</evidence>
<dbReference type="EMBL" id="CM007658">
    <property type="protein sequence ID" value="ONH92410.1"/>
    <property type="molecule type" value="Genomic_DNA"/>
</dbReference>
<reference evidence="2 3" key="1">
    <citation type="journal article" date="2013" name="Nat. Genet.">
        <title>The high-quality draft genome of peach (Prunus persica) identifies unique patterns of genetic diversity, domestication and genome evolution.</title>
        <authorList>
            <consortium name="International Peach Genome Initiative"/>
            <person name="Verde I."/>
            <person name="Abbott A.G."/>
            <person name="Scalabrin S."/>
            <person name="Jung S."/>
            <person name="Shu S."/>
            <person name="Marroni F."/>
            <person name="Zhebentyayeva T."/>
            <person name="Dettori M.T."/>
            <person name="Grimwood J."/>
            <person name="Cattonaro F."/>
            <person name="Zuccolo A."/>
            <person name="Rossini L."/>
            <person name="Jenkins J."/>
            <person name="Vendramin E."/>
            <person name="Meisel L.A."/>
            <person name="Decroocq V."/>
            <person name="Sosinski B."/>
            <person name="Prochnik S."/>
            <person name="Mitros T."/>
            <person name="Policriti A."/>
            <person name="Cipriani G."/>
            <person name="Dondini L."/>
            <person name="Ficklin S."/>
            <person name="Goodstein D.M."/>
            <person name="Xuan P."/>
            <person name="Del Fabbro C."/>
            <person name="Aramini V."/>
            <person name="Copetti D."/>
            <person name="Gonzalez S."/>
            <person name="Horner D.S."/>
            <person name="Falchi R."/>
            <person name="Lucas S."/>
            <person name="Mica E."/>
            <person name="Maldonado J."/>
            <person name="Lazzari B."/>
            <person name="Bielenberg D."/>
            <person name="Pirona R."/>
            <person name="Miculan M."/>
            <person name="Barakat A."/>
            <person name="Testolin R."/>
            <person name="Stella A."/>
            <person name="Tartarini S."/>
            <person name="Tonutti P."/>
            <person name="Arus P."/>
            <person name="Orellana A."/>
            <person name="Wells C."/>
            <person name="Main D."/>
            <person name="Vizzotto G."/>
            <person name="Silva H."/>
            <person name="Salamini F."/>
            <person name="Schmutz J."/>
            <person name="Morgante M."/>
            <person name="Rokhsar D.S."/>
        </authorList>
    </citation>
    <scope>NUCLEOTIDE SEQUENCE [LARGE SCALE GENOMIC DNA]</scope>
    <source>
        <strain evidence="3">cv. Nemared</strain>
    </source>
</reference>
<accession>A0A251MZ85</accession>
<dbReference type="Gramene" id="ONH92410">
    <property type="protein sequence ID" value="ONH92410"/>
    <property type="gene ID" value="PRUPE_8G174000"/>
</dbReference>
<protein>
    <submittedName>
        <fullName evidence="2">Uncharacterized protein</fullName>
    </submittedName>
</protein>